<gene>
    <name evidence="1" type="ORF">Thiowin_04124</name>
</gene>
<evidence type="ECO:0000313" key="2">
    <source>
        <dbReference type="Proteomes" id="UP001432180"/>
    </source>
</evidence>
<sequence length="120" mass="13092">MTGIKRGAVVLLRFPNTDLRTYKRRPALIVQADLPTGLNQKIVALITSNLTRTGPTRVAVNQASQAGQEMGLRGDSVIVLDNLATVLEREIDRVIGYCPEMDTVELALCRVFGLASGRKN</sequence>
<name>A0ABZ0SF65_9GAMM</name>
<dbReference type="SUPFAM" id="SSF50118">
    <property type="entry name" value="Cell growth inhibitor/plasmid maintenance toxic component"/>
    <property type="match status" value="1"/>
</dbReference>
<dbReference type="InterPro" id="IPR011067">
    <property type="entry name" value="Plasmid_toxin/cell-grow_inhib"/>
</dbReference>
<dbReference type="EMBL" id="CP121472">
    <property type="protein sequence ID" value="WPL19020.1"/>
    <property type="molecule type" value="Genomic_DNA"/>
</dbReference>
<dbReference type="Pfam" id="PF02452">
    <property type="entry name" value="PemK_toxin"/>
    <property type="match status" value="1"/>
</dbReference>
<organism evidence="1 2">
    <name type="scientific">Thiorhodovibrio winogradskyi</name>
    <dbReference type="NCBI Taxonomy" id="77007"/>
    <lineage>
        <taxon>Bacteria</taxon>
        <taxon>Pseudomonadati</taxon>
        <taxon>Pseudomonadota</taxon>
        <taxon>Gammaproteobacteria</taxon>
        <taxon>Chromatiales</taxon>
        <taxon>Chromatiaceae</taxon>
        <taxon>Thiorhodovibrio</taxon>
    </lineage>
</organism>
<evidence type="ECO:0000313" key="1">
    <source>
        <dbReference type="EMBL" id="WPL19020.1"/>
    </source>
</evidence>
<keyword evidence="2" id="KW-1185">Reference proteome</keyword>
<protein>
    <submittedName>
        <fullName evidence="1">PemK-like protein</fullName>
    </submittedName>
</protein>
<dbReference type="Proteomes" id="UP001432180">
    <property type="component" value="Chromosome"/>
</dbReference>
<dbReference type="Gene3D" id="2.30.30.110">
    <property type="match status" value="1"/>
</dbReference>
<proteinExistence type="predicted"/>
<accession>A0ABZ0SF65</accession>
<reference evidence="1 2" key="1">
    <citation type="journal article" date="2023" name="Microorganisms">
        <title>Thiorhodovibrio frisius and Trv. litoralis spp. nov., Two Novel Members from a Clade of Fastidious Purple Sulfur Bacteria That Exhibit Unique Red-Shifted Light-Harvesting Capabilities.</title>
        <authorList>
            <person name="Methner A."/>
            <person name="Kuzyk S.B."/>
            <person name="Petersen J."/>
            <person name="Bauer S."/>
            <person name="Brinkmann H."/>
            <person name="Sichau K."/>
            <person name="Wanner G."/>
            <person name="Wolf J."/>
            <person name="Neumann-Schaal M."/>
            <person name="Henke P."/>
            <person name="Tank M."/>
            <person name="Sproer C."/>
            <person name="Bunk B."/>
            <person name="Overmann J."/>
        </authorList>
    </citation>
    <scope>NUCLEOTIDE SEQUENCE [LARGE SCALE GENOMIC DNA]</scope>
    <source>
        <strain evidence="1 2">DSM 6702</strain>
    </source>
</reference>
<dbReference type="InterPro" id="IPR003477">
    <property type="entry name" value="PemK-like"/>
</dbReference>